<dbReference type="FunFam" id="2.40.50.100:FF:000003">
    <property type="entry name" value="Acetyl-CoA carboxylase biotin carboxyl carrier protein"/>
    <property type="match status" value="1"/>
</dbReference>
<gene>
    <name evidence="3" type="ORF">DRP53_00625</name>
</gene>
<dbReference type="EMBL" id="QNBE01000003">
    <property type="protein sequence ID" value="RKX71723.1"/>
    <property type="molecule type" value="Genomic_DNA"/>
</dbReference>
<name>A0A660SLX6_UNCW3</name>
<evidence type="ECO:0000313" key="4">
    <source>
        <dbReference type="Proteomes" id="UP000268469"/>
    </source>
</evidence>
<organism evidence="3 4">
    <name type="scientific">candidate division WOR-3 bacterium</name>
    <dbReference type="NCBI Taxonomy" id="2052148"/>
    <lineage>
        <taxon>Bacteria</taxon>
        <taxon>Bacteria division WOR-3</taxon>
    </lineage>
</organism>
<feature type="domain" description="Lipoyl-binding" evidence="2">
    <location>
        <begin position="86"/>
        <end position="167"/>
    </location>
</feature>
<protein>
    <recommendedName>
        <fullName evidence="2">Lipoyl-binding domain-containing protein</fullName>
    </recommendedName>
</protein>
<dbReference type="InterPro" id="IPR050709">
    <property type="entry name" value="Biotin_Carboxyl_Carrier/Decarb"/>
</dbReference>
<dbReference type="PANTHER" id="PTHR45266">
    <property type="entry name" value="OXALOACETATE DECARBOXYLASE ALPHA CHAIN"/>
    <property type="match status" value="1"/>
</dbReference>
<dbReference type="Pfam" id="PF00364">
    <property type="entry name" value="Biotin_lipoyl"/>
    <property type="match status" value="1"/>
</dbReference>
<dbReference type="Proteomes" id="UP000268469">
    <property type="component" value="Unassembled WGS sequence"/>
</dbReference>
<keyword evidence="1" id="KW-0092">Biotin</keyword>
<dbReference type="SUPFAM" id="SSF51230">
    <property type="entry name" value="Single hybrid motif"/>
    <property type="match status" value="1"/>
</dbReference>
<evidence type="ECO:0000256" key="1">
    <source>
        <dbReference type="ARBA" id="ARBA00023267"/>
    </source>
</evidence>
<evidence type="ECO:0000259" key="2">
    <source>
        <dbReference type="PROSITE" id="PS50968"/>
    </source>
</evidence>
<reference evidence="3 4" key="1">
    <citation type="submission" date="2018-06" db="EMBL/GenBank/DDBJ databases">
        <title>Extensive metabolic versatility and redundancy in microbially diverse, dynamic hydrothermal sediments.</title>
        <authorList>
            <person name="Dombrowski N."/>
            <person name="Teske A."/>
            <person name="Baker B.J."/>
        </authorList>
    </citation>
    <scope>NUCLEOTIDE SEQUENCE [LARGE SCALE GENOMIC DNA]</scope>
    <source>
        <strain evidence="3">B36_G15</strain>
    </source>
</reference>
<dbReference type="CDD" id="cd06850">
    <property type="entry name" value="biotinyl_domain"/>
    <property type="match status" value="1"/>
</dbReference>
<evidence type="ECO:0000313" key="3">
    <source>
        <dbReference type="EMBL" id="RKX71723.1"/>
    </source>
</evidence>
<comment type="caution">
    <text evidence="3">The sequence shown here is derived from an EMBL/GenBank/DDBJ whole genome shotgun (WGS) entry which is preliminary data.</text>
</comment>
<dbReference type="PROSITE" id="PS50968">
    <property type="entry name" value="BIOTINYL_LIPOYL"/>
    <property type="match status" value="1"/>
</dbReference>
<dbReference type="PANTHER" id="PTHR45266:SF3">
    <property type="entry name" value="OXALOACETATE DECARBOXYLASE ALPHA CHAIN"/>
    <property type="match status" value="1"/>
</dbReference>
<accession>A0A660SLX6</accession>
<proteinExistence type="predicted"/>
<dbReference type="InterPro" id="IPR000089">
    <property type="entry name" value="Biotin_lipoyl"/>
</dbReference>
<dbReference type="Gene3D" id="2.40.50.100">
    <property type="match status" value="1"/>
</dbReference>
<dbReference type="AlphaFoldDB" id="A0A660SLX6"/>
<dbReference type="InterPro" id="IPR011053">
    <property type="entry name" value="Single_hybrid_motif"/>
</dbReference>
<sequence length="167" mass="18842">MAYVVQAGEDRFKIEAKRLEAKPHEDIYEVEIDGRKMVVSIARISPTHLSILVDNNSYDVEVERFGNDYQVSIRGEVYNFQVRDERELVHTTHHESGESIITAPMPGLVVDVVVEKGKEVKKKEKLLILEAMKMQNEIRSPRDGKVIEIKVGPGDSVNTGDELLVIG</sequence>